<comment type="caution">
    <text evidence="3">The sequence shown here is derived from an EMBL/GenBank/DDBJ whole genome shotgun (WGS) entry which is preliminary data.</text>
</comment>
<dbReference type="NCBIfam" id="TIGR03060">
    <property type="entry name" value="PS_II_psb29"/>
    <property type="match status" value="1"/>
</dbReference>
<dbReference type="HAMAP" id="MF_01843">
    <property type="entry name" value="Thf1"/>
    <property type="match status" value="1"/>
</dbReference>
<organism evidence="3">
    <name type="scientific">Planktothricoides sp. SpSt-374</name>
    <dbReference type="NCBI Taxonomy" id="2282167"/>
    <lineage>
        <taxon>Bacteria</taxon>
        <taxon>Bacillati</taxon>
        <taxon>Cyanobacteriota</taxon>
        <taxon>Cyanophyceae</taxon>
        <taxon>Oscillatoriophycideae</taxon>
        <taxon>Oscillatoriales</taxon>
        <taxon>Oscillatoriaceae</taxon>
        <taxon>Planktothricoides</taxon>
    </lineage>
</organism>
<gene>
    <name evidence="2" type="primary">thf1</name>
    <name evidence="3" type="ORF">ENR15_22250</name>
</gene>
<evidence type="ECO:0000256" key="2">
    <source>
        <dbReference type="HAMAP-Rule" id="MF_01843"/>
    </source>
</evidence>
<evidence type="ECO:0000256" key="1">
    <source>
        <dbReference type="ARBA" id="ARBA00023054"/>
    </source>
</evidence>
<dbReference type="InterPro" id="IPR017499">
    <property type="entry name" value="Thf1"/>
</dbReference>
<protein>
    <recommendedName>
        <fullName evidence="2">Protein Thf1</fullName>
    </recommendedName>
</protein>
<proteinExistence type="inferred from homology"/>
<dbReference type="AlphaFoldDB" id="A0A7C3ZMV5"/>
<dbReference type="PANTHER" id="PTHR34793">
    <property type="entry name" value="PROTEIN THYLAKOID FORMATION 1, CHLOROPLASTIC"/>
    <property type="match status" value="1"/>
</dbReference>
<keyword evidence="1 2" id="KW-0175">Coiled coil</keyword>
<accession>A0A7C3ZMV5</accession>
<dbReference type="GO" id="GO:0010207">
    <property type="term" value="P:photosystem II assembly"/>
    <property type="evidence" value="ECO:0007669"/>
    <property type="project" value="InterPro"/>
</dbReference>
<dbReference type="GO" id="GO:0030096">
    <property type="term" value="C:plasma membrane-derived thylakoid photosystem II"/>
    <property type="evidence" value="ECO:0007669"/>
    <property type="project" value="TreeGrafter"/>
</dbReference>
<name>A0A7C3ZMV5_9CYAN</name>
<comment type="similarity">
    <text evidence="2">Belongs to the THF1 family.</text>
</comment>
<comment type="function">
    <text evidence="2">May be involved in photosynthetic membrane biogenesis.</text>
</comment>
<dbReference type="Pfam" id="PF11264">
    <property type="entry name" value="ThylakoidFormat"/>
    <property type="match status" value="1"/>
</dbReference>
<reference evidence="3" key="1">
    <citation type="journal article" date="2020" name="mSystems">
        <title>Genome- and Community-Level Interaction Insights into Carbon Utilization and Element Cycling Functions of Hydrothermarchaeota in Hydrothermal Sediment.</title>
        <authorList>
            <person name="Zhou Z."/>
            <person name="Liu Y."/>
            <person name="Xu W."/>
            <person name="Pan J."/>
            <person name="Luo Z.H."/>
            <person name="Li M."/>
        </authorList>
    </citation>
    <scope>NUCLEOTIDE SEQUENCE [LARGE SCALE GENOMIC DNA]</scope>
    <source>
        <strain evidence="3">SpSt-374</strain>
    </source>
</reference>
<sequence>MNNVRTVSDTKRAFYRIHTRPISSIYRRVVEELMVEMHLLSVNEDFRYDPIYALGVVTSFDRFMQGYQPEEDRNSIFHALCQSIEHNPQQYRQEAQQWESLAKSLEWQGVVGCLCLETSSGNGSELVALAQGIATNPKFKYSRLFAIGMFTMLQAADPETVKNDKQLADAVAKIAAALKLPEEKIKKDLELYRSNLEKMIQAQNVMADILAADRKKRAERERSAQQGSS</sequence>
<dbReference type="EMBL" id="DSPX01000228">
    <property type="protein sequence ID" value="HGG03283.1"/>
    <property type="molecule type" value="Genomic_DNA"/>
</dbReference>
<evidence type="ECO:0000313" key="3">
    <source>
        <dbReference type="EMBL" id="HGG03283.1"/>
    </source>
</evidence>
<dbReference type="PANTHER" id="PTHR34793:SF1">
    <property type="entry name" value="PROTEIN THYLAKOID FORMATION 1, CHLOROPLASTIC"/>
    <property type="match status" value="1"/>
</dbReference>